<dbReference type="InterPro" id="IPR004358">
    <property type="entry name" value="Sig_transdc_His_kin-like_C"/>
</dbReference>
<dbReference type="EMBL" id="CP003360">
    <property type="protein sequence ID" value="AFM24531.1"/>
    <property type="molecule type" value="Genomic_DNA"/>
</dbReference>
<dbReference type="EC" id="2.7.13.3" evidence="2"/>
<keyword evidence="3 4" id="KW-0597">Phosphoprotein</keyword>
<dbReference type="eggNOG" id="COG3829">
    <property type="taxonomic scope" value="Bacteria"/>
</dbReference>
<dbReference type="KEGG" id="dti:Desti_1823"/>
<feature type="domain" description="PAC" evidence="9">
    <location>
        <begin position="548"/>
        <end position="601"/>
    </location>
</feature>
<feature type="domain" description="Histidine kinase" evidence="6">
    <location>
        <begin position="989"/>
        <end position="1212"/>
    </location>
</feature>
<feature type="modified residue" description="4-aspartylphosphate" evidence="4">
    <location>
        <position position="1283"/>
    </location>
</feature>
<evidence type="ECO:0000256" key="2">
    <source>
        <dbReference type="ARBA" id="ARBA00012438"/>
    </source>
</evidence>
<evidence type="ECO:0000259" key="6">
    <source>
        <dbReference type="PROSITE" id="PS50109"/>
    </source>
</evidence>
<keyword evidence="11" id="KW-1185">Reference proteome</keyword>
<dbReference type="SMART" id="SM00388">
    <property type="entry name" value="HisKA"/>
    <property type="match status" value="1"/>
</dbReference>
<dbReference type="SUPFAM" id="SSF52172">
    <property type="entry name" value="CheY-like"/>
    <property type="match status" value="1"/>
</dbReference>
<dbReference type="Gene3D" id="3.30.450.20">
    <property type="entry name" value="PAS domain"/>
    <property type="match status" value="5"/>
</dbReference>
<keyword evidence="5" id="KW-0812">Transmembrane</keyword>
<organism evidence="10 11">
    <name type="scientific">Desulfomonile tiedjei (strain ATCC 49306 / DSM 6799 / DCB-1)</name>
    <dbReference type="NCBI Taxonomy" id="706587"/>
    <lineage>
        <taxon>Bacteria</taxon>
        <taxon>Pseudomonadati</taxon>
        <taxon>Thermodesulfobacteriota</taxon>
        <taxon>Desulfomonilia</taxon>
        <taxon>Desulfomonilales</taxon>
        <taxon>Desulfomonilaceae</taxon>
        <taxon>Desulfomonile</taxon>
    </lineage>
</organism>
<feature type="domain" description="PAS" evidence="8">
    <location>
        <begin position="851"/>
        <end position="897"/>
    </location>
</feature>
<gene>
    <name evidence="10" type="ordered locus">Desti_1823</name>
</gene>
<dbReference type="Proteomes" id="UP000006055">
    <property type="component" value="Chromosome"/>
</dbReference>
<dbReference type="GO" id="GO:0000155">
    <property type="term" value="F:phosphorelay sensor kinase activity"/>
    <property type="evidence" value="ECO:0007669"/>
    <property type="project" value="InterPro"/>
</dbReference>
<evidence type="ECO:0000313" key="10">
    <source>
        <dbReference type="EMBL" id="AFM24531.1"/>
    </source>
</evidence>
<dbReference type="RefSeq" id="WP_014809677.1">
    <property type="nucleotide sequence ID" value="NC_018025.1"/>
</dbReference>
<dbReference type="Pfam" id="PF08447">
    <property type="entry name" value="PAS_3"/>
    <property type="match status" value="1"/>
</dbReference>
<feature type="transmembrane region" description="Helical" evidence="5">
    <location>
        <begin position="28"/>
        <end position="49"/>
    </location>
</feature>
<feature type="domain" description="Response regulatory" evidence="7">
    <location>
        <begin position="1232"/>
        <end position="1348"/>
    </location>
</feature>
<evidence type="ECO:0000256" key="4">
    <source>
        <dbReference type="PROSITE-ProRule" id="PRU00169"/>
    </source>
</evidence>
<dbReference type="PROSITE" id="PS50112">
    <property type="entry name" value="PAS"/>
    <property type="match status" value="5"/>
</dbReference>
<dbReference type="PANTHER" id="PTHR43065">
    <property type="entry name" value="SENSOR HISTIDINE KINASE"/>
    <property type="match status" value="1"/>
</dbReference>
<feature type="domain" description="PAS" evidence="8">
    <location>
        <begin position="728"/>
        <end position="798"/>
    </location>
</feature>
<dbReference type="PROSITE" id="PS50109">
    <property type="entry name" value="HIS_KIN"/>
    <property type="match status" value="1"/>
</dbReference>
<protein>
    <recommendedName>
        <fullName evidence="2">histidine kinase</fullName>
        <ecNumber evidence="2">2.7.13.3</ecNumber>
    </recommendedName>
</protein>
<dbReference type="PROSITE" id="PS50113">
    <property type="entry name" value="PAC"/>
    <property type="match status" value="5"/>
</dbReference>
<feature type="domain" description="PAC" evidence="9">
    <location>
        <begin position="415"/>
        <end position="467"/>
    </location>
</feature>
<dbReference type="CDD" id="cd00130">
    <property type="entry name" value="PAS"/>
    <property type="match status" value="5"/>
</dbReference>
<dbReference type="SUPFAM" id="SSF55874">
    <property type="entry name" value="ATPase domain of HSP90 chaperone/DNA topoisomerase II/histidine kinase"/>
    <property type="match status" value="1"/>
</dbReference>
<dbReference type="PROSITE" id="PS50110">
    <property type="entry name" value="RESPONSE_REGULATORY"/>
    <property type="match status" value="1"/>
</dbReference>
<dbReference type="Pfam" id="PF02518">
    <property type="entry name" value="HATPase_c"/>
    <property type="match status" value="1"/>
</dbReference>
<dbReference type="SUPFAM" id="SSF47384">
    <property type="entry name" value="Homodimeric domain of signal transducing histidine kinase"/>
    <property type="match status" value="1"/>
</dbReference>
<dbReference type="Gene3D" id="3.40.50.2300">
    <property type="match status" value="1"/>
</dbReference>
<dbReference type="InterPro" id="IPR001789">
    <property type="entry name" value="Sig_transdc_resp-reg_receiver"/>
</dbReference>
<feature type="domain" description="PAC" evidence="9">
    <location>
        <begin position="922"/>
        <end position="976"/>
    </location>
</feature>
<dbReference type="Pfam" id="PF13426">
    <property type="entry name" value="PAS_9"/>
    <property type="match status" value="3"/>
</dbReference>
<dbReference type="InterPro" id="IPR005467">
    <property type="entry name" value="His_kinase_dom"/>
</dbReference>
<feature type="domain" description="PAC" evidence="9">
    <location>
        <begin position="802"/>
        <end position="854"/>
    </location>
</feature>
<dbReference type="Pfam" id="PF08448">
    <property type="entry name" value="PAS_4"/>
    <property type="match status" value="1"/>
</dbReference>
<dbReference type="Gene3D" id="3.30.565.10">
    <property type="entry name" value="Histidine kinase-like ATPase, C-terminal domain"/>
    <property type="match status" value="1"/>
</dbReference>
<dbReference type="PANTHER" id="PTHR43065:SF42">
    <property type="entry name" value="TWO-COMPONENT SENSOR PPRA"/>
    <property type="match status" value="1"/>
</dbReference>
<dbReference type="NCBIfam" id="TIGR00229">
    <property type="entry name" value="sensory_box"/>
    <property type="match status" value="5"/>
</dbReference>
<feature type="transmembrane region" description="Helical" evidence="5">
    <location>
        <begin position="265"/>
        <end position="288"/>
    </location>
</feature>
<dbReference type="SMART" id="SM00387">
    <property type="entry name" value="HATPase_c"/>
    <property type="match status" value="1"/>
</dbReference>
<evidence type="ECO:0000256" key="3">
    <source>
        <dbReference type="ARBA" id="ARBA00022553"/>
    </source>
</evidence>
<dbReference type="InterPro" id="IPR000014">
    <property type="entry name" value="PAS"/>
</dbReference>
<dbReference type="eggNOG" id="COG3290">
    <property type="taxonomic scope" value="Bacteria"/>
</dbReference>
<feature type="domain" description="PAS" evidence="8">
    <location>
        <begin position="341"/>
        <end position="412"/>
    </location>
</feature>
<accession>I4C4P0</accession>
<dbReference type="STRING" id="706587.Desti_1823"/>
<evidence type="ECO:0000313" key="11">
    <source>
        <dbReference type="Proteomes" id="UP000006055"/>
    </source>
</evidence>
<proteinExistence type="predicted"/>
<dbReference type="InterPro" id="IPR035965">
    <property type="entry name" value="PAS-like_dom_sf"/>
</dbReference>
<dbReference type="SMART" id="SM00086">
    <property type="entry name" value="PAC"/>
    <property type="match status" value="5"/>
</dbReference>
<sequence>MSDTSPKQVATPGKKARALSLLSFQTRLIWFCVLPLVVLAMFLAVTYVYTLQTQRNEDAEHQARNVAMAIDQKIGSQMAAMQVLSSSPLLDDLQRFNEFYIVAQAFHRRFGSHIVLADTSMQMLLNTRLPLGTPLPRLPLPKGRAAAPVALETGNPAVGDVFFGPIAKEPLVAIAVPVIRNGATKLLLISVIQTSQFQERLEKVSLPSEWSLRLLDGTEEVMAHRSSPDTDNSSYSDSKRFVAKSSLTPWSVVLEIPADVYRAPLFLATFVLAAAILAVTLISISGGWRASRKLAASVRALVETRLRDVSELSIMEIEAVRRILAHTAEARELAESTLLESERRYRDLYENAPDMYVSVDATTSRVVGCNQTLSRMTGYSKEAIIGRPVLEIYHPDSREDACKAFQVFLAAGNVHNIELQLLRADGSTINVILNASAVCDENGAILISRSSLRDITDLKRAEEIILESEKNHRLLIENLDAGVVVHAPDTRILLCNRVASEMLGVSSEKMIGKTSSDEDWMYVREDGSPLPPDEYPVNRVISTLEPISNCVVGMDRPGSNDRAWGLVNAYPAINEKNELEQVVVTFVDITDRKRAEDALIQSENRFRLLYEEAPVAYQSLDEDGYLLQVNMTWLQLLGYTRSEVIGKRFSDFLNACSRDHFEEMFPEFKRAGHISGVEYRMVCRDESIIDVSVDGRIVWTEDGKFRHSHCVFQDITQRKKAERALLESEQKYRATFNTASVGIDLVAPQGTFLEVNSTLSEFLGYAPEELQCLTVFDVTHPEDIVRSKMLHEAMIQGKTEGYRLEKRFLRKDGSTLWADVSVSALRDVDGTYRATVGVISDITQRKILEEARSRLAAAVEQAAETVEITDAQGTIVYVNPSFERTTGYSLQEVVGNNPRILKSGRHDNEFYRHMWDTITHGKTWTGHLINRRKEGTLFEEDVSISPVKADSGEITNYVAVKRDVTKEVSLQRQLLQAQKMEAIGTLAGGMAHDFNNILQVVLGFSELMLAAKSKEDSDYSDLHKIHHAASSGADLVRNLLTLGRKVETKPIPMDLNNQVRTVKKLLQRTIPKMIGIKLDLAGDLMRMDADPGQIEQIIMNLAVNARDAMGEKGTLTLKTENIVLDEEYCRTYANTQPGQYVLLSVSDTGHGMGRETLQRIFEPFYTTKELGRGTGLGLSMVYGIVNQHGGHIRCESEIGLGSTFRVYFPAIKAIEESPSGETDKVLALGTETILLVDDEEFVRDLGARILRKGGYTVLTAKNGLEALDVFKKESSRISLVILDLIMPEMGGKGCLKELLKIDDKTGILVASGSSADSTIKECFELGARGFVAKPFRLRELLREVRKILDRSYTDLH</sequence>
<evidence type="ECO:0000256" key="1">
    <source>
        <dbReference type="ARBA" id="ARBA00000085"/>
    </source>
</evidence>
<dbReference type="eggNOG" id="COG4191">
    <property type="taxonomic scope" value="Bacteria"/>
</dbReference>
<dbReference type="eggNOG" id="COG0745">
    <property type="taxonomic scope" value="Bacteria"/>
</dbReference>
<dbReference type="InterPro" id="IPR003594">
    <property type="entry name" value="HATPase_dom"/>
</dbReference>
<dbReference type="InterPro" id="IPR000700">
    <property type="entry name" value="PAS-assoc_C"/>
</dbReference>
<dbReference type="InterPro" id="IPR013656">
    <property type="entry name" value="PAS_4"/>
</dbReference>
<dbReference type="InterPro" id="IPR001610">
    <property type="entry name" value="PAC"/>
</dbReference>
<dbReference type="InterPro" id="IPR013655">
    <property type="entry name" value="PAS_fold_3"/>
</dbReference>
<reference evidence="11" key="1">
    <citation type="submission" date="2012-06" db="EMBL/GenBank/DDBJ databases">
        <title>Complete sequence of chromosome of Desulfomonile tiedjei DSM 6799.</title>
        <authorList>
            <person name="Lucas S."/>
            <person name="Copeland A."/>
            <person name="Lapidus A."/>
            <person name="Glavina del Rio T."/>
            <person name="Dalin E."/>
            <person name="Tice H."/>
            <person name="Bruce D."/>
            <person name="Goodwin L."/>
            <person name="Pitluck S."/>
            <person name="Peters L."/>
            <person name="Ovchinnikova G."/>
            <person name="Zeytun A."/>
            <person name="Lu M."/>
            <person name="Kyrpides N."/>
            <person name="Mavromatis K."/>
            <person name="Ivanova N."/>
            <person name="Brettin T."/>
            <person name="Detter J.C."/>
            <person name="Han C."/>
            <person name="Larimer F."/>
            <person name="Land M."/>
            <person name="Hauser L."/>
            <person name="Markowitz V."/>
            <person name="Cheng J.-F."/>
            <person name="Hugenholtz P."/>
            <person name="Woyke T."/>
            <person name="Wu D."/>
            <person name="Spring S."/>
            <person name="Schroeder M."/>
            <person name="Brambilla E."/>
            <person name="Klenk H.-P."/>
            <person name="Eisen J.A."/>
        </authorList>
    </citation>
    <scope>NUCLEOTIDE SEQUENCE [LARGE SCALE GENOMIC DNA]</scope>
    <source>
        <strain evidence="11">ATCC 49306 / DSM 6799 / DCB-1</strain>
    </source>
</reference>
<dbReference type="Gene3D" id="1.10.287.130">
    <property type="match status" value="1"/>
</dbReference>
<evidence type="ECO:0000256" key="5">
    <source>
        <dbReference type="SAM" id="Phobius"/>
    </source>
</evidence>
<comment type="catalytic activity">
    <reaction evidence="1">
        <text>ATP + protein L-histidine = ADP + protein N-phospho-L-histidine.</text>
        <dbReference type="EC" id="2.7.13.3"/>
    </reaction>
</comment>
<dbReference type="SUPFAM" id="SSF55785">
    <property type="entry name" value="PYP-like sensor domain (PAS domain)"/>
    <property type="match status" value="5"/>
</dbReference>
<dbReference type="Pfam" id="PF00072">
    <property type="entry name" value="Response_reg"/>
    <property type="match status" value="1"/>
</dbReference>
<dbReference type="InterPro" id="IPR036097">
    <property type="entry name" value="HisK_dim/P_sf"/>
</dbReference>
<dbReference type="HOGENOM" id="CLU_257289_0_0_7"/>
<feature type="domain" description="PAC" evidence="9">
    <location>
        <begin position="675"/>
        <end position="727"/>
    </location>
</feature>
<feature type="domain" description="PAS" evidence="8">
    <location>
        <begin position="468"/>
        <end position="514"/>
    </location>
</feature>
<feature type="domain" description="PAS" evidence="8">
    <location>
        <begin position="602"/>
        <end position="672"/>
    </location>
</feature>
<keyword evidence="5" id="KW-1133">Transmembrane helix</keyword>
<evidence type="ECO:0000259" key="7">
    <source>
        <dbReference type="PROSITE" id="PS50110"/>
    </source>
</evidence>
<evidence type="ECO:0000259" key="8">
    <source>
        <dbReference type="PROSITE" id="PS50112"/>
    </source>
</evidence>
<name>I4C4P0_DESTA</name>
<keyword evidence="5" id="KW-0472">Membrane</keyword>
<dbReference type="InterPro" id="IPR011006">
    <property type="entry name" value="CheY-like_superfamily"/>
</dbReference>
<dbReference type="SMART" id="SM00091">
    <property type="entry name" value="PAS"/>
    <property type="match status" value="5"/>
</dbReference>
<dbReference type="SMART" id="SM00448">
    <property type="entry name" value="REC"/>
    <property type="match status" value="1"/>
</dbReference>
<dbReference type="InterPro" id="IPR003661">
    <property type="entry name" value="HisK_dim/P_dom"/>
</dbReference>
<dbReference type="InterPro" id="IPR036890">
    <property type="entry name" value="HATPase_C_sf"/>
</dbReference>
<evidence type="ECO:0000259" key="9">
    <source>
        <dbReference type="PROSITE" id="PS50113"/>
    </source>
</evidence>
<dbReference type="PRINTS" id="PR00344">
    <property type="entry name" value="BCTRLSENSOR"/>
</dbReference>